<dbReference type="OrthoDB" id="9411774at2759"/>
<reference evidence="4" key="1">
    <citation type="submission" date="2018-11" db="EMBL/GenBank/DDBJ databases">
        <authorList>
            <person name="Grassa J C."/>
        </authorList>
    </citation>
    <scope>NUCLEOTIDE SEQUENCE [LARGE SCALE GENOMIC DNA]</scope>
</reference>
<name>A0A803R352_CANSA</name>
<dbReference type="RefSeq" id="XP_060971644.1">
    <property type="nucleotide sequence ID" value="XM_061115661.1"/>
</dbReference>
<keyword evidence="5" id="KW-1185">Reference proteome</keyword>
<dbReference type="Gene3D" id="3.30.160.60">
    <property type="entry name" value="Classic Zinc Finger"/>
    <property type="match status" value="1"/>
</dbReference>
<accession>A0A803R352</accession>
<feature type="domain" description="C2H2-type" evidence="3">
    <location>
        <begin position="351"/>
        <end position="373"/>
    </location>
</feature>
<feature type="region of interest" description="Disordered" evidence="2">
    <location>
        <begin position="236"/>
        <end position="277"/>
    </location>
</feature>
<dbReference type="KEGG" id="csav:133037902"/>
<feature type="compositionally biased region" description="Acidic residues" evidence="2">
    <location>
        <begin position="66"/>
        <end position="81"/>
    </location>
</feature>
<protein>
    <recommendedName>
        <fullName evidence="3">C2H2-type domain-containing protein</fullName>
    </recommendedName>
</protein>
<feature type="region of interest" description="Disordered" evidence="2">
    <location>
        <begin position="20"/>
        <end position="85"/>
    </location>
</feature>
<feature type="region of interest" description="Disordered" evidence="2">
    <location>
        <begin position="119"/>
        <end position="185"/>
    </location>
</feature>
<dbReference type="PANTHER" id="PTHR46326:SF2">
    <property type="entry name" value="ZINC FINGER PROTEIN ZAT1-RELATED"/>
    <property type="match status" value="1"/>
</dbReference>
<keyword evidence="1" id="KW-0479">Metal-binding</keyword>
<dbReference type="GO" id="GO:0006355">
    <property type="term" value="P:regulation of DNA-templated transcription"/>
    <property type="evidence" value="ECO:0007669"/>
    <property type="project" value="InterPro"/>
</dbReference>
<dbReference type="AlphaFoldDB" id="A0A803R352"/>
<dbReference type="GeneID" id="133037902"/>
<dbReference type="InterPro" id="IPR044303">
    <property type="entry name" value="ZAT1/4/9"/>
</dbReference>
<feature type="compositionally biased region" description="Acidic residues" evidence="2">
    <location>
        <begin position="244"/>
        <end position="271"/>
    </location>
</feature>
<feature type="compositionally biased region" description="Basic residues" evidence="2">
    <location>
        <begin position="131"/>
        <end position="162"/>
    </location>
</feature>
<keyword evidence="1" id="KW-0862">Zinc</keyword>
<keyword evidence="1" id="KW-0863">Zinc-finger</keyword>
<dbReference type="OMA" id="DEFKSCK"/>
<feature type="domain" description="C2H2-type" evidence="3">
    <location>
        <begin position="4"/>
        <end position="31"/>
    </location>
</feature>
<evidence type="ECO:0000256" key="1">
    <source>
        <dbReference type="PROSITE-ProRule" id="PRU00042"/>
    </source>
</evidence>
<dbReference type="SMART" id="SM00355">
    <property type="entry name" value="ZnF_C2H2"/>
    <property type="match status" value="3"/>
</dbReference>
<dbReference type="Pfam" id="PF13912">
    <property type="entry name" value="zf-C2H2_6"/>
    <property type="match status" value="3"/>
</dbReference>
<dbReference type="Proteomes" id="UP000596661">
    <property type="component" value="Chromosome 5"/>
</dbReference>
<dbReference type="Gramene" id="novel_model_4520_5bd9a17a">
    <property type="protein sequence ID" value="cds.novel_model_4520_5bd9a17a"/>
    <property type="gene ID" value="novel_gene_2367_5bd9a17a"/>
</dbReference>
<sequence length="433" mass="49739">MEKHKCKLCFRSFSNGRALGGHMRSHMLNLPIPPKQEGDEQQQKQKPRPPQTPPELSDSAESASSSEDDEAEEEEIEERELIDEKGVYYGLRENPKRSIRLGDPEFSFAVVDAGSVVLQDRESETESSKNPTRRRSKRARKSCGFDRHHHHHQHHHHHHPHHEQRQYHKIDHHHHHHHQYQEENDSFKKIKLSKLSNKTESWAEPEPVSSVSDATTEEDVAFCLMMLSRDKWRREENQPRVIEEDLEEEEEEDEEEEEEEEERSMDDSDQSEELKSTRTIVNVSRTRCKYKCETCKKVFRSYQALGGHRASHKKIKASNVVTTTTTALNEPEENAATTATTATLMAEKKVHQCPVCFRVFSSGQALGGHKRSHVTGSYTITTTTTHTQATKSSRKVVESLLDLNLPAPVDEDEVSQIEHSAVSDAEFVNSIRH</sequence>
<feature type="domain" description="C2H2-type" evidence="3">
    <location>
        <begin position="290"/>
        <end position="317"/>
    </location>
</feature>
<organism evidence="4 5">
    <name type="scientific">Cannabis sativa</name>
    <name type="common">Hemp</name>
    <name type="synonym">Marijuana</name>
    <dbReference type="NCBI Taxonomy" id="3483"/>
    <lineage>
        <taxon>Eukaryota</taxon>
        <taxon>Viridiplantae</taxon>
        <taxon>Streptophyta</taxon>
        <taxon>Embryophyta</taxon>
        <taxon>Tracheophyta</taxon>
        <taxon>Spermatophyta</taxon>
        <taxon>Magnoliopsida</taxon>
        <taxon>eudicotyledons</taxon>
        <taxon>Gunneridae</taxon>
        <taxon>Pentapetalae</taxon>
        <taxon>rosids</taxon>
        <taxon>fabids</taxon>
        <taxon>Rosales</taxon>
        <taxon>Cannabaceae</taxon>
        <taxon>Cannabis</taxon>
    </lineage>
</organism>
<feature type="compositionally biased region" description="Low complexity" evidence="2">
    <location>
        <begin position="54"/>
        <end position="65"/>
    </location>
</feature>
<dbReference type="PROSITE" id="PS00028">
    <property type="entry name" value="ZINC_FINGER_C2H2_1"/>
    <property type="match status" value="3"/>
</dbReference>
<dbReference type="EnsemblPlants" id="novel_model_4520_5bd9a17a">
    <property type="protein sequence ID" value="cds.novel_model_4520_5bd9a17a"/>
    <property type="gene ID" value="novel_gene_2367_5bd9a17a"/>
</dbReference>
<dbReference type="EMBL" id="UZAU01000451">
    <property type="status" value="NOT_ANNOTATED_CDS"/>
    <property type="molecule type" value="Genomic_DNA"/>
</dbReference>
<dbReference type="InterPro" id="IPR036236">
    <property type="entry name" value="Znf_C2H2_sf"/>
</dbReference>
<reference evidence="4" key="2">
    <citation type="submission" date="2021-03" db="UniProtKB">
        <authorList>
            <consortium name="EnsemblPlants"/>
        </authorList>
    </citation>
    <scope>IDENTIFICATION</scope>
</reference>
<dbReference type="GO" id="GO:0008270">
    <property type="term" value="F:zinc ion binding"/>
    <property type="evidence" value="ECO:0007669"/>
    <property type="project" value="UniProtKB-KW"/>
</dbReference>
<gene>
    <name evidence="4" type="primary">LOC133037902</name>
</gene>
<evidence type="ECO:0000313" key="5">
    <source>
        <dbReference type="Proteomes" id="UP000596661"/>
    </source>
</evidence>
<proteinExistence type="predicted"/>
<dbReference type="PANTHER" id="PTHR46326">
    <property type="entry name" value="ZINC FINGER PROTEIN ZAT1-RELATED"/>
    <property type="match status" value="1"/>
</dbReference>
<evidence type="ECO:0000259" key="3">
    <source>
        <dbReference type="PROSITE" id="PS50157"/>
    </source>
</evidence>
<dbReference type="SUPFAM" id="SSF57667">
    <property type="entry name" value="beta-beta-alpha zinc fingers"/>
    <property type="match status" value="1"/>
</dbReference>
<evidence type="ECO:0000313" key="4">
    <source>
        <dbReference type="EnsemblPlants" id="cds.novel_model_4520_5bd9a17a"/>
    </source>
</evidence>
<dbReference type="PROSITE" id="PS50157">
    <property type="entry name" value="ZINC_FINGER_C2H2_2"/>
    <property type="match status" value="3"/>
</dbReference>
<evidence type="ECO:0000256" key="2">
    <source>
        <dbReference type="SAM" id="MobiDB-lite"/>
    </source>
</evidence>
<dbReference type="InterPro" id="IPR013087">
    <property type="entry name" value="Znf_C2H2_type"/>
</dbReference>